<dbReference type="InterPro" id="IPR003593">
    <property type="entry name" value="AAA+_ATPase"/>
</dbReference>
<name>A0A518DUE1_9BACT</name>
<dbReference type="PROSITE" id="PS50893">
    <property type="entry name" value="ABC_TRANSPORTER_2"/>
    <property type="match status" value="1"/>
</dbReference>
<keyword evidence="1" id="KW-0813">Transport</keyword>
<keyword evidence="3 5" id="KW-0067">ATP-binding</keyword>
<dbReference type="InterPro" id="IPR027417">
    <property type="entry name" value="P-loop_NTPase"/>
</dbReference>
<organism evidence="5 6">
    <name type="scientific">Lignipirellula cremea</name>
    <dbReference type="NCBI Taxonomy" id="2528010"/>
    <lineage>
        <taxon>Bacteria</taxon>
        <taxon>Pseudomonadati</taxon>
        <taxon>Planctomycetota</taxon>
        <taxon>Planctomycetia</taxon>
        <taxon>Pirellulales</taxon>
        <taxon>Pirellulaceae</taxon>
        <taxon>Lignipirellula</taxon>
    </lineage>
</organism>
<dbReference type="OrthoDB" id="9772862at2"/>
<dbReference type="SMART" id="SM00382">
    <property type="entry name" value="AAA"/>
    <property type="match status" value="1"/>
</dbReference>
<dbReference type="RefSeq" id="WP_145054193.1">
    <property type="nucleotide sequence ID" value="NZ_CP036433.1"/>
</dbReference>
<dbReference type="Gene3D" id="3.40.50.300">
    <property type="entry name" value="P-loop containing nucleotide triphosphate hydrolases"/>
    <property type="match status" value="1"/>
</dbReference>
<dbReference type="GO" id="GO:0005524">
    <property type="term" value="F:ATP binding"/>
    <property type="evidence" value="ECO:0007669"/>
    <property type="project" value="UniProtKB-KW"/>
</dbReference>
<dbReference type="CDD" id="cd03261">
    <property type="entry name" value="ABC_Org_Solvent_Resistant"/>
    <property type="match status" value="1"/>
</dbReference>
<sequence>MNEPVSDNRTIVEVKGLHVQFGKQAVLRNINIQVPRGQTVAIIGESGCGKTVLMKTLIRLIPPTQGEVMFDGQDMSELSERELTQQRTRCGFVFQNAALFDSMTIGQNVAFPLRQHKRLPSAEVRELVLSRLAEVGLPDSVVYKKPAELSGGMRKRVGLARALILNPELVLYDEPTTGLDPIMSDVINELIMRTRSRNPVTSIIVTHDMHSARKVADRIIMTYPLPRLGEEDSQILYDGPPEEIDDCRDTRVTQFVNGEAGERLMEMRERSGAA</sequence>
<evidence type="ECO:0000313" key="5">
    <source>
        <dbReference type="EMBL" id="QDU95455.1"/>
    </source>
</evidence>
<dbReference type="EMBL" id="CP036433">
    <property type="protein sequence ID" value="QDU95455.1"/>
    <property type="molecule type" value="Genomic_DNA"/>
</dbReference>
<evidence type="ECO:0000313" key="6">
    <source>
        <dbReference type="Proteomes" id="UP000317648"/>
    </source>
</evidence>
<evidence type="ECO:0000259" key="4">
    <source>
        <dbReference type="PROSITE" id="PS50893"/>
    </source>
</evidence>
<dbReference type="Pfam" id="PF00005">
    <property type="entry name" value="ABC_tran"/>
    <property type="match status" value="1"/>
</dbReference>
<dbReference type="PANTHER" id="PTHR43023">
    <property type="entry name" value="PROTEIN TRIGALACTOSYLDIACYLGLYCEROL 3, CHLOROPLASTIC"/>
    <property type="match status" value="1"/>
</dbReference>
<dbReference type="InterPro" id="IPR017871">
    <property type="entry name" value="ABC_transporter-like_CS"/>
</dbReference>
<evidence type="ECO:0000256" key="1">
    <source>
        <dbReference type="ARBA" id="ARBA00022448"/>
    </source>
</evidence>
<feature type="domain" description="ABC transporter" evidence="4">
    <location>
        <begin position="12"/>
        <end position="249"/>
    </location>
</feature>
<dbReference type="KEGG" id="lcre:Pla8534_32700"/>
<keyword evidence="2" id="KW-0547">Nucleotide-binding</keyword>
<proteinExistence type="predicted"/>
<evidence type="ECO:0000256" key="2">
    <source>
        <dbReference type="ARBA" id="ARBA00022741"/>
    </source>
</evidence>
<accession>A0A518DUE1</accession>
<evidence type="ECO:0000256" key="3">
    <source>
        <dbReference type="ARBA" id="ARBA00022840"/>
    </source>
</evidence>
<gene>
    <name evidence="5" type="ORF">Pla8534_32700</name>
</gene>
<dbReference type="Proteomes" id="UP000317648">
    <property type="component" value="Chromosome"/>
</dbReference>
<dbReference type="PANTHER" id="PTHR43023:SF6">
    <property type="entry name" value="INTERMEMBRANE PHOSPHOLIPID TRANSPORT SYSTEM ATP-BINDING PROTEIN MLAF"/>
    <property type="match status" value="1"/>
</dbReference>
<dbReference type="InterPro" id="IPR003439">
    <property type="entry name" value="ABC_transporter-like_ATP-bd"/>
</dbReference>
<dbReference type="PROSITE" id="PS00211">
    <property type="entry name" value="ABC_TRANSPORTER_1"/>
    <property type="match status" value="1"/>
</dbReference>
<keyword evidence="6" id="KW-1185">Reference proteome</keyword>
<dbReference type="SUPFAM" id="SSF52540">
    <property type="entry name" value="P-loop containing nucleoside triphosphate hydrolases"/>
    <property type="match status" value="1"/>
</dbReference>
<reference evidence="5 6" key="1">
    <citation type="submission" date="2019-02" db="EMBL/GenBank/DDBJ databases">
        <title>Deep-cultivation of Planctomycetes and their phenomic and genomic characterization uncovers novel biology.</title>
        <authorList>
            <person name="Wiegand S."/>
            <person name="Jogler M."/>
            <person name="Boedeker C."/>
            <person name="Pinto D."/>
            <person name="Vollmers J."/>
            <person name="Rivas-Marin E."/>
            <person name="Kohn T."/>
            <person name="Peeters S.H."/>
            <person name="Heuer A."/>
            <person name="Rast P."/>
            <person name="Oberbeckmann S."/>
            <person name="Bunk B."/>
            <person name="Jeske O."/>
            <person name="Meyerdierks A."/>
            <person name="Storesund J.E."/>
            <person name="Kallscheuer N."/>
            <person name="Luecker S."/>
            <person name="Lage O.M."/>
            <person name="Pohl T."/>
            <person name="Merkel B.J."/>
            <person name="Hornburger P."/>
            <person name="Mueller R.-W."/>
            <person name="Bruemmer F."/>
            <person name="Labrenz M."/>
            <person name="Spormann A.M."/>
            <person name="Op den Camp H."/>
            <person name="Overmann J."/>
            <person name="Amann R."/>
            <person name="Jetten M.S.M."/>
            <person name="Mascher T."/>
            <person name="Medema M.H."/>
            <person name="Devos D.P."/>
            <person name="Kaster A.-K."/>
            <person name="Ovreas L."/>
            <person name="Rohde M."/>
            <person name="Galperin M.Y."/>
            <person name="Jogler C."/>
        </authorList>
    </citation>
    <scope>NUCLEOTIDE SEQUENCE [LARGE SCALE GENOMIC DNA]</scope>
    <source>
        <strain evidence="5 6">Pla85_3_4</strain>
    </source>
</reference>
<dbReference type="AlphaFoldDB" id="A0A518DUE1"/>
<dbReference type="GO" id="GO:0016887">
    <property type="term" value="F:ATP hydrolysis activity"/>
    <property type="evidence" value="ECO:0007669"/>
    <property type="project" value="InterPro"/>
</dbReference>
<protein>
    <submittedName>
        <fullName evidence="5">Putative ABC transporter ATP-binding protein</fullName>
    </submittedName>
</protein>